<name>A0A3D9SE74_9BACL</name>
<organism evidence="3 4">
    <name type="scientific">Paenibacillus taihuensis</name>
    <dbReference type="NCBI Taxonomy" id="1156355"/>
    <lineage>
        <taxon>Bacteria</taxon>
        <taxon>Bacillati</taxon>
        <taxon>Bacillota</taxon>
        <taxon>Bacilli</taxon>
        <taxon>Bacillales</taxon>
        <taxon>Paenibacillaceae</taxon>
        <taxon>Paenibacillus</taxon>
    </lineage>
</organism>
<dbReference type="Pfam" id="PF01408">
    <property type="entry name" value="GFO_IDH_MocA"/>
    <property type="match status" value="1"/>
</dbReference>
<dbReference type="Gene3D" id="3.40.50.720">
    <property type="entry name" value="NAD(P)-binding Rossmann-like Domain"/>
    <property type="match status" value="1"/>
</dbReference>
<sequence length="318" mass="35433">MRVGVIGAGAMGENHVRVYASIPGYCTLSGIYDADMKRAQSIAGKYQTTAYGSLYELLDVVDAVSIAVPTPVHYEIGLACLAKGVHMLMEKPLASSLAEGRELIRRSSEAGIKLQVGHIELYNSTIKALCKILEGEEVIALDIHRMSPYELRWKHVNVVEDLMIHDIYILHYLLRSRTSAVQAMGYLEQNTIRHAAALLRMENGLMAQVTASYITEEKVRMVRIVTRSAFIQADLLDKKIIVTRSTHFSQPIANSNYMQQNMIEKFVLPIQEPLRMQLIDFLDSIASNTVPRVTGEDGLLAMEVTGQITDVILRTKGN</sequence>
<dbReference type="Gene3D" id="3.30.360.10">
    <property type="entry name" value="Dihydrodipicolinate Reductase, domain 2"/>
    <property type="match status" value="1"/>
</dbReference>
<dbReference type="Pfam" id="PF22725">
    <property type="entry name" value="GFO_IDH_MocA_C3"/>
    <property type="match status" value="1"/>
</dbReference>
<dbReference type="PANTHER" id="PTHR43377:SF1">
    <property type="entry name" value="BILIVERDIN REDUCTASE A"/>
    <property type="match status" value="1"/>
</dbReference>
<feature type="domain" description="Gfo/Idh/MocA-like oxidoreductase N-terminal" evidence="1">
    <location>
        <begin position="1"/>
        <end position="118"/>
    </location>
</feature>
<reference evidence="3 4" key="1">
    <citation type="submission" date="2018-08" db="EMBL/GenBank/DDBJ databases">
        <title>Genomic Encyclopedia of Type Strains, Phase III (KMG-III): the genomes of soil and plant-associated and newly described type strains.</title>
        <authorList>
            <person name="Whitman W."/>
        </authorList>
    </citation>
    <scope>NUCLEOTIDE SEQUENCE [LARGE SCALE GENOMIC DNA]</scope>
    <source>
        <strain evidence="3 4">CGMCC 1.10966</strain>
    </source>
</reference>
<keyword evidence="4" id="KW-1185">Reference proteome</keyword>
<dbReference type="Proteomes" id="UP000256304">
    <property type="component" value="Unassembled WGS sequence"/>
</dbReference>
<accession>A0A3D9SE74</accession>
<dbReference type="GO" id="GO:0000166">
    <property type="term" value="F:nucleotide binding"/>
    <property type="evidence" value="ECO:0007669"/>
    <property type="project" value="InterPro"/>
</dbReference>
<dbReference type="InterPro" id="IPR036291">
    <property type="entry name" value="NAD(P)-bd_dom_sf"/>
</dbReference>
<dbReference type="RefSeq" id="WP_116187599.1">
    <property type="nucleotide sequence ID" value="NZ_QTTN01000002.1"/>
</dbReference>
<evidence type="ECO:0000313" key="4">
    <source>
        <dbReference type="Proteomes" id="UP000256304"/>
    </source>
</evidence>
<evidence type="ECO:0000259" key="1">
    <source>
        <dbReference type="Pfam" id="PF01408"/>
    </source>
</evidence>
<dbReference type="InterPro" id="IPR055170">
    <property type="entry name" value="GFO_IDH_MocA-like_dom"/>
</dbReference>
<dbReference type="AlphaFoldDB" id="A0A3D9SE74"/>
<dbReference type="SUPFAM" id="SSF55347">
    <property type="entry name" value="Glyceraldehyde-3-phosphate dehydrogenase-like, C-terminal domain"/>
    <property type="match status" value="1"/>
</dbReference>
<gene>
    <name evidence="3" type="ORF">A8990_102239</name>
</gene>
<evidence type="ECO:0000313" key="3">
    <source>
        <dbReference type="EMBL" id="REE93152.1"/>
    </source>
</evidence>
<feature type="domain" description="GFO/IDH/MocA-like oxidoreductase" evidence="2">
    <location>
        <begin position="158"/>
        <end position="219"/>
    </location>
</feature>
<protein>
    <submittedName>
        <fullName evidence="3">Putative dehydrogenase</fullName>
    </submittedName>
</protein>
<evidence type="ECO:0000259" key="2">
    <source>
        <dbReference type="Pfam" id="PF22725"/>
    </source>
</evidence>
<proteinExistence type="predicted"/>
<dbReference type="PANTHER" id="PTHR43377">
    <property type="entry name" value="BILIVERDIN REDUCTASE A"/>
    <property type="match status" value="1"/>
</dbReference>
<comment type="caution">
    <text evidence="3">The sequence shown here is derived from an EMBL/GenBank/DDBJ whole genome shotgun (WGS) entry which is preliminary data.</text>
</comment>
<dbReference type="InterPro" id="IPR051450">
    <property type="entry name" value="Gfo/Idh/MocA_Oxidoreductases"/>
</dbReference>
<dbReference type="OrthoDB" id="9815825at2"/>
<dbReference type="InterPro" id="IPR000683">
    <property type="entry name" value="Gfo/Idh/MocA-like_OxRdtase_N"/>
</dbReference>
<dbReference type="SUPFAM" id="SSF51735">
    <property type="entry name" value="NAD(P)-binding Rossmann-fold domains"/>
    <property type="match status" value="1"/>
</dbReference>
<dbReference type="EMBL" id="QTTN01000002">
    <property type="protein sequence ID" value="REE93152.1"/>
    <property type="molecule type" value="Genomic_DNA"/>
</dbReference>